<feature type="signal peptide" evidence="1">
    <location>
        <begin position="1"/>
        <end position="22"/>
    </location>
</feature>
<dbReference type="RefSeq" id="WP_114428865.1">
    <property type="nucleotide sequence ID" value="NZ_QPJM01000002.1"/>
</dbReference>
<gene>
    <name evidence="2" type="ORF">C7476_102356</name>
</gene>
<dbReference type="AlphaFoldDB" id="A0A368Z4J5"/>
<evidence type="ECO:0000313" key="2">
    <source>
        <dbReference type="EMBL" id="RCW86376.1"/>
    </source>
</evidence>
<evidence type="ECO:0000256" key="1">
    <source>
        <dbReference type="SAM" id="SignalP"/>
    </source>
</evidence>
<evidence type="ECO:0000313" key="3">
    <source>
        <dbReference type="Proteomes" id="UP000253324"/>
    </source>
</evidence>
<dbReference type="EMBL" id="QPJM01000002">
    <property type="protein sequence ID" value="RCW86376.1"/>
    <property type="molecule type" value="Genomic_DNA"/>
</dbReference>
<comment type="caution">
    <text evidence="2">The sequence shown here is derived from an EMBL/GenBank/DDBJ whole genome shotgun (WGS) entry which is preliminary data.</text>
</comment>
<sequence length="120" mass="13290">MKLIGCLILFTCSTIFPQHAWARCDATHAKPVKPLMVTVNPAGEISTWSGQVANPDELLAKLRSNKDACVFVIVNENTPWKFVSNIIGSMSEHGKFGPAAVFENGRITQSYKVLRWQSLD</sequence>
<dbReference type="Proteomes" id="UP000253324">
    <property type="component" value="Unassembled WGS sequence"/>
</dbReference>
<feature type="chain" id="PRO_5016901813" evidence="1">
    <location>
        <begin position="23"/>
        <end position="120"/>
    </location>
</feature>
<name>A0A368Z4J5_9HYPH</name>
<protein>
    <submittedName>
        <fullName evidence="2">Uncharacterized protein</fullName>
    </submittedName>
</protein>
<keyword evidence="1" id="KW-0732">Signal</keyword>
<keyword evidence="3" id="KW-1185">Reference proteome</keyword>
<organism evidence="2 3">
    <name type="scientific">Phyllobacterium bourgognense</name>
    <dbReference type="NCBI Taxonomy" id="314236"/>
    <lineage>
        <taxon>Bacteria</taxon>
        <taxon>Pseudomonadati</taxon>
        <taxon>Pseudomonadota</taxon>
        <taxon>Alphaproteobacteria</taxon>
        <taxon>Hyphomicrobiales</taxon>
        <taxon>Phyllobacteriaceae</taxon>
        <taxon>Phyllobacterium</taxon>
    </lineage>
</organism>
<accession>A0A368Z4J5</accession>
<proteinExistence type="predicted"/>
<reference evidence="2 3" key="1">
    <citation type="submission" date="2018-07" db="EMBL/GenBank/DDBJ databases">
        <title>Genomic Encyclopedia of Type Strains, Phase III (KMG-III): the genomes of soil and plant-associated and newly described type strains.</title>
        <authorList>
            <person name="Whitman W."/>
        </authorList>
    </citation>
    <scope>NUCLEOTIDE SEQUENCE [LARGE SCALE GENOMIC DNA]</scope>
    <source>
        <strain evidence="2 3">31-25a</strain>
    </source>
</reference>